<evidence type="ECO:0000313" key="4">
    <source>
        <dbReference type="EMBL" id="EFX03468.1"/>
    </source>
</evidence>
<accession>F0XDY5</accession>
<dbReference type="RefSeq" id="XP_014172950.1">
    <property type="nucleotide sequence ID" value="XM_014317475.1"/>
</dbReference>
<feature type="coiled-coil region" evidence="1">
    <location>
        <begin position="718"/>
        <end position="752"/>
    </location>
</feature>
<organism evidence="5">
    <name type="scientific">Grosmannia clavigera (strain kw1407 / UAMH 11150)</name>
    <name type="common">Blue stain fungus</name>
    <name type="synonym">Graphiocladiella clavigera</name>
    <dbReference type="NCBI Taxonomy" id="655863"/>
    <lineage>
        <taxon>Eukaryota</taxon>
        <taxon>Fungi</taxon>
        <taxon>Dikarya</taxon>
        <taxon>Ascomycota</taxon>
        <taxon>Pezizomycotina</taxon>
        <taxon>Sordariomycetes</taxon>
        <taxon>Sordariomycetidae</taxon>
        <taxon>Ophiostomatales</taxon>
        <taxon>Ophiostomataceae</taxon>
        <taxon>Leptographium</taxon>
    </lineage>
</organism>
<dbReference type="OrthoDB" id="1074at2759"/>
<dbReference type="eggNOG" id="ENOG502S5AI">
    <property type="taxonomic scope" value="Eukaryota"/>
</dbReference>
<feature type="region of interest" description="Disordered" evidence="2">
    <location>
        <begin position="176"/>
        <end position="222"/>
    </location>
</feature>
<dbReference type="GeneID" id="25977117"/>
<evidence type="ECO:0000256" key="1">
    <source>
        <dbReference type="SAM" id="Coils"/>
    </source>
</evidence>
<feature type="region of interest" description="Disordered" evidence="2">
    <location>
        <begin position="98"/>
        <end position="130"/>
    </location>
</feature>
<feature type="compositionally biased region" description="Polar residues" evidence="2">
    <location>
        <begin position="306"/>
        <end position="321"/>
    </location>
</feature>
<name>F0XDY5_GROCL</name>
<evidence type="ECO:0000259" key="3">
    <source>
        <dbReference type="Pfam" id="PF04212"/>
    </source>
</evidence>
<dbReference type="HOGENOM" id="CLU_001575_0_1_1"/>
<keyword evidence="1" id="KW-0175">Coiled coil</keyword>
<dbReference type="SUPFAM" id="SSF116846">
    <property type="entry name" value="MIT domain"/>
    <property type="match status" value="1"/>
</dbReference>
<feature type="region of interest" description="Disordered" evidence="2">
    <location>
        <begin position="1292"/>
        <end position="1349"/>
    </location>
</feature>
<keyword evidence="5" id="KW-1185">Reference proteome</keyword>
<feature type="compositionally biased region" description="Low complexity" evidence="2">
    <location>
        <begin position="421"/>
        <end position="441"/>
    </location>
</feature>
<reference evidence="4 5" key="1">
    <citation type="journal article" date="2011" name="Proc. Natl. Acad. Sci. U.S.A.">
        <title>Genome and transcriptome analyses of the mountain pine beetle-fungal symbiont Grosmannia clavigera, a lodgepole pine pathogen.</title>
        <authorList>
            <person name="DiGuistini S."/>
            <person name="Wang Y."/>
            <person name="Liao N.Y."/>
            <person name="Taylor G."/>
            <person name="Tanguay P."/>
            <person name="Feau N."/>
            <person name="Henrissat B."/>
            <person name="Chan S.K."/>
            <person name="Hesse-Orce U."/>
            <person name="Alamouti S.M."/>
            <person name="Tsui C.K.M."/>
            <person name="Docking R.T."/>
            <person name="Levasseur A."/>
            <person name="Haridas S."/>
            <person name="Robertson G."/>
            <person name="Birol I."/>
            <person name="Holt R.A."/>
            <person name="Marra M.A."/>
            <person name="Hamelin R.C."/>
            <person name="Hirst M."/>
            <person name="Jones S.J.M."/>
            <person name="Bohlmann J."/>
            <person name="Breuil C."/>
        </authorList>
    </citation>
    <scope>NUCLEOTIDE SEQUENCE [LARGE SCALE GENOMIC DNA]</scope>
    <source>
        <strain evidence="5">kw1407 / UAMH 11150</strain>
    </source>
</reference>
<sequence>MTSPHIEFASTAVANPPLHAASAGSTVSAPLPPTSLPIVVPESALDASQQPRAYEYEYEHSYSIPSRPDVSAFPAALPPDRVESASATPAATAFFALGSPSTSQRPQPQPQAQTQTQLGPRHKQKPFSAAFLPRSSSLLPAVRLGRTGLSAGTAAASSPLLLRPLVHAPATLSFSAIAEPEKDEDDTAAPPPPPPQTVPLRDTRHSRSSSVGGGSDNLRSLYRWSSSTGSSRLSLSAGHSLVYRHQKSASFSRRLSVESTGRLGDTTDSPPPPPAPPKDREPTPRKLQKSCPGTADAPTPIHEEFSSAQSPSRVSYRQQASPPRFLPPIIALPSLEQEVQNGATGSLSDLMASPQHRRPPHLRQLSSEDNIKSFYFGDALASATYTGRSTPAHQIIENPESPIRSRSRAGMDGMYGRESEAAAARAQAQAQAQIQAQDQAQTYGRSRSRTKGSMDSSRSRDRANKPPSQKAMLSRALQKANAAVQLDNAGNIEGAREAYAEACRLLHHVLLKTQGEEDKRKLEAIPSAFSASYDSSKHGDTLLSDQYTLQSSFSRSPRREFHRPSVINTTAFNSSLQPPMDVASPYMPPPLSPRRIPPTTTAGMAHPPPSAPVFGEPKWLVPEYSSESKSFSNHARSTSHESISWLDPIDESGGSAASSVHSRSSSRIIRKHIRATSGATEAEFDAALDDAIEAAYDDGYDPMSPGTSDANEYGNGYLADAARKAELARERMREAELEAMRFDRQMREQQRRQQDEEMAERTRHNFLDPADDSDEEERILEEMTNGYAIEDFAFGSDVNGKPNSHESEGVEPTNKTVLATVTENTVSMPAVVSATKGGYPGTMQPPPTQALPKLPPQALASRLTPTQSPRSEQTVRNRRLSGQSMTQLKIDTSSPGVKTGMRQPATTTGAPPSMMSAGPTAVPQATVRTAGFLAQQRQVLSAVTMRPGSRQAPVAPGDGTVQSGFLPPTPPIPQGTTFADVDSTTGRTGSPSIGNGRPALRKNFSSSSLRSMRGRNISVSNLEDGLDMSPGTPLSSHFALNGRLPALPSLPSSSLATPLVAALKERMAIGTSSGTGGMSLLEGDFHSPSTPGSPNMVFSDAPAPLEPCPTDSMLRPFWLMRCLFQTLAHPRGGYLSNRLFVPSDVWRVKGVKLKNVDEKILNCDLLTAALLKLARVDTFDADAMLVEMQSFETVLEQVQATLTRRLGSEVGVHSSSVMFKDASMVRDGDAGGSFGGGVGSSGGGGMGSNGGTGSGLGLGLGMGLGAVPRAASVTGSRSFSWRRLRSKNSAAALGGSYTSTSGRKESLSGASGTAAKEGGSNGLGGGGSSGGGASTTLSSLPMTQNPTSKPVRRDLAAAKFAGPYAHYAASLARLFDAAQSIDQIARQVEDPGLRHADKTQVGLELCTRNAAEFFAFYICRFVLSDVSLLMDKFVKRGSEWVLT</sequence>
<feature type="region of interest" description="Disordered" evidence="2">
    <location>
        <begin position="346"/>
        <end position="366"/>
    </location>
</feature>
<dbReference type="STRING" id="655863.F0XDY5"/>
<dbReference type="InParanoid" id="F0XDY5"/>
<feature type="compositionally biased region" description="Polar residues" evidence="2">
    <location>
        <begin position="248"/>
        <end position="259"/>
    </location>
</feature>
<dbReference type="Proteomes" id="UP000007796">
    <property type="component" value="Unassembled WGS sequence"/>
</dbReference>
<dbReference type="InterPro" id="IPR036181">
    <property type="entry name" value="MIT_dom_sf"/>
</dbReference>
<feature type="region of interest" description="Disordered" evidence="2">
    <location>
        <begin position="983"/>
        <end position="1012"/>
    </location>
</feature>
<evidence type="ECO:0000313" key="5">
    <source>
        <dbReference type="Proteomes" id="UP000007796"/>
    </source>
</evidence>
<dbReference type="InterPro" id="IPR007330">
    <property type="entry name" value="MIT_dom"/>
</dbReference>
<feature type="region of interest" description="Disordered" evidence="2">
    <location>
        <begin position="860"/>
        <end position="920"/>
    </location>
</feature>
<gene>
    <name evidence="4" type="ORF">CMQ_396</name>
</gene>
<proteinExistence type="predicted"/>
<feature type="region of interest" description="Disordered" evidence="2">
    <location>
        <begin position="390"/>
        <end position="476"/>
    </location>
</feature>
<feature type="compositionally biased region" description="Gly residues" evidence="2">
    <location>
        <begin position="1319"/>
        <end position="1333"/>
    </location>
</feature>
<feature type="region of interest" description="Disordered" evidence="2">
    <location>
        <begin position="246"/>
        <end position="327"/>
    </location>
</feature>
<protein>
    <recommendedName>
        <fullName evidence="3">MIT domain-containing protein</fullName>
    </recommendedName>
</protein>
<dbReference type="Gene3D" id="1.20.58.80">
    <property type="entry name" value="Phosphotransferase system, lactose/cellobiose-type IIA subunit"/>
    <property type="match status" value="1"/>
</dbReference>
<dbReference type="PANTHER" id="PTHR37327">
    <property type="entry name" value="CHROMOSOME 1, WHOLE GENOME SHOTGUN SEQUENCE"/>
    <property type="match status" value="1"/>
</dbReference>
<dbReference type="PANTHER" id="PTHR37327:SF1">
    <property type="entry name" value="MICROTUBULE INTERACTING AND TRANSPORT DOMAIN-CONTAINING PROTEIN"/>
    <property type="match status" value="1"/>
</dbReference>
<feature type="compositionally biased region" description="Polar residues" evidence="2">
    <location>
        <begin position="983"/>
        <end position="993"/>
    </location>
</feature>
<feature type="compositionally biased region" description="Low complexity" evidence="2">
    <location>
        <begin position="98"/>
        <end position="117"/>
    </location>
</feature>
<dbReference type="Pfam" id="PF04212">
    <property type="entry name" value="MIT"/>
    <property type="match status" value="1"/>
</dbReference>
<feature type="compositionally biased region" description="Polar residues" evidence="2">
    <location>
        <begin position="863"/>
        <end position="896"/>
    </location>
</feature>
<feature type="domain" description="MIT" evidence="3">
    <location>
        <begin position="473"/>
        <end position="524"/>
    </location>
</feature>
<dbReference type="EMBL" id="GL629765">
    <property type="protein sequence ID" value="EFX03468.1"/>
    <property type="molecule type" value="Genomic_DNA"/>
</dbReference>
<evidence type="ECO:0000256" key="2">
    <source>
        <dbReference type="SAM" id="MobiDB-lite"/>
    </source>
</evidence>